<dbReference type="HOGENOM" id="CLU_1180035_0_0_1"/>
<dbReference type="GeneID" id="19110666"/>
<keyword evidence="2" id="KW-1185">Reference proteome</keyword>
<dbReference type="AlphaFoldDB" id="M2LDW7"/>
<dbReference type="KEGG" id="bcom:BAUCODRAFT_280813"/>
<dbReference type="InterPro" id="IPR006771">
    <property type="entry name" value="CetA-like"/>
</dbReference>
<protein>
    <submittedName>
        <fullName evidence="1">Uncharacterized protein</fullName>
    </submittedName>
</protein>
<gene>
    <name evidence="1" type="ORF">BAUCODRAFT_280813</name>
</gene>
<reference evidence="1 2" key="1">
    <citation type="journal article" date="2012" name="PLoS Pathog.">
        <title>Diverse lifestyles and strategies of plant pathogenesis encoded in the genomes of eighteen Dothideomycetes fungi.</title>
        <authorList>
            <person name="Ohm R.A."/>
            <person name="Feau N."/>
            <person name="Henrissat B."/>
            <person name="Schoch C.L."/>
            <person name="Horwitz B.A."/>
            <person name="Barry K.W."/>
            <person name="Condon B.J."/>
            <person name="Copeland A.C."/>
            <person name="Dhillon B."/>
            <person name="Glaser F."/>
            <person name="Hesse C.N."/>
            <person name="Kosti I."/>
            <person name="LaButti K."/>
            <person name="Lindquist E.A."/>
            <person name="Lucas S."/>
            <person name="Salamov A.A."/>
            <person name="Bradshaw R.E."/>
            <person name="Ciuffetti L."/>
            <person name="Hamelin R.C."/>
            <person name="Kema G.H.J."/>
            <person name="Lawrence C."/>
            <person name="Scott J.A."/>
            <person name="Spatafora J.W."/>
            <person name="Turgeon B.G."/>
            <person name="de Wit P.J.G.M."/>
            <person name="Zhong S."/>
            <person name="Goodwin S.B."/>
            <person name="Grigoriev I.V."/>
        </authorList>
    </citation>
    <scope>NUCLEOTIDE SEQUENCE [LARGE SCALE GENOMIC DNA]</scope>
    <source>
        <strain evidence="1 2">UAMH 10762</strain>
    </source>
</reference>
<dbReference type="OrthoDB" id="3682664at2759"/>
<dbReference type="RefSeq" id="XP_007680639.1">
    <property type="nucleotide sequence ID" value="XM_007682449.1"/>
</dbReference>
<evidence type="ECO:0000313" key="2">
    <source>
        <dbReference type="Proteomes" id="UP000011761"/>
    </source>
</evidence>
<proteinExistence type="predicted"/>
<sequence>MTAIFATTVLSAASSDNAITGGGPGNYWHVEQLTLTWPTHSYTFETNITQSNPAWNPAWAGDASSAHETRQGICGGNGVFGHVQNNCAYPVYVHTSLGSNSQCPNGLDDPANPVGTYTIAPGSVYSTSIQAVIQGGGGVSMKLSTVPTIDPNNVLQVEWAQAANAQGVMQVWYDLSHLNGNPFISVPRFLQITGNANACQTLWDPAWNEQADCESSVCARQYSCSAVGDAYFYLC</sequence>
<dbReference type="Proteomes" id="UP000011761">
    <property type="component" value="Unassembled WGS sequence"/>
</dbReference>
<dbReference type="Pfam" id="PF04681">
    <property type="entry name" value="Bys1"/>
    <property type="match status" value="1"/>
</dbReference>
<accession>M2LDW7</accession>
<dbReference type="EMBL" id="KB445562">
    <property type="protein sequence ID" value="EMC92177.1"/>
    <property type="molecule type" value="Genomic_DNA"/>
</dbReference>
<organism evidence="1 2">
    <name type="scientific">Baudoinia panamericana (strain UAMH 10762)</name>
    <name type="common">Angels' share fungus</name>
    <name type="synonym">Baudoinia compniacensis (strain UAMH 10762)</name>
    <dbReference type="NCBI Taxonomy" id="717646"/>
    <lineage>
        <taxon>Eukaryota</taxon>
        <taxon>Fungi</taxon>
        <taxon>Dikarya</taxon>
        <taxon>Ascomycota</taxon>
        <taxon>Pezizomycotina</taxon>
        <taxon>Dothideomycetes</taxon>
        <taxon>Dothideomycetidae</taxon>
        <taxon>Mycosphaerellales</taxon>
        <taxon>Teratosphaeriaceae</taxon>
        <taxon>Baudoinia</taxon>
    </lineage>
</organism>
<name>M2LDW7_BAUPA</name>
<evidence type="ECO:0000313" key="1">
    <source>
        <dbReference type="EMBL" id="EMC92177.1"/>
    </source>
</evidence>